<comment type="subcellular location">
    <subcellularLocation>
        <location evidence="1">Membrane</location>
        <topology evidence="1">Multi-pass membrane protein</topology>
    </subcellularLocation>
</comment>
<feature type="transmembrane region" description="Helical" evidence="10">
    <location>
        <begin position="77"/>
        <end position="96"/>
    </location>
</feature>
<dbReference type="SUPFAM" id="SSF54631">
    <property type="entry name" value="CBS-domain pair"/>
    <property type="match status" value="1"/>
</dbReference>
<feature type="transmembrane region" description="Helical" evidence="10">
    <location>
        <begin position="29"/>
        <end position="57"/>
    </location>
</feature>
<evidence type="ECO:0000256" key="2">
    <source>
        <dbReference type="ARBA" id="ARBA00022448"/>
    </source>
</evidence>
<feature type="transmembrane region" description="Helical" evidence="10">
    <location>
        <begin position="171"/>
        <end position="196"/>
    </location>
</feature>
<evidence type="ECO:0000256" key="10">
    <source>
        <dbReference type="SAM" id="Phobius"/>
    </source>
</evidence>
<sequence length="605" mass="63016">MLPDPLRAWLERSWMRRLARQKVRSSEPLMILLCAPLGAFVGLVVVGLHALVSWLHVVAFSLPPGASLSSGVGADPLRMLVVPAAGGAALALFAALGRRLRPGGVVDPVEANALFGGRMSLRDSFRLVGATIVSNAAGASLGMEAAYSQIGSGVLSRAGQWLHLRRADLRIFVAAGAAAAIAAAFNAPLAGAFYAFELVLGSYSPAALAQIATAALAGTLTMRATVGVAPIFVVAPQSAALDAWAYPLFAAIGVAAAAIGIATMRAATTTEKLLYRLPQPRWIGPAIGGALISGIAVGFPQVLGSGHGAIQALLDDTPGILPLLLLLVAKALASAISVGSGFRGGLFSSSLYLGCLFGAAAAQAICALVPQFAAQQTAFALVGMGAVAASVVGAPVTMVLLVLEATGSFPLALGVLAGVVTAATVTRYTFGYSFATWRFHQRGKRIRSPHDVGWIADLTVVRLLRGDARTVRDNLPLLRLREEVPLGSRTRVFAVDEAERYVGSIDVATAHDPDLDAAAPGLVAGDLASHRHVFLLPEMNIRMALMRFETSELETLPVLAGGEARRVLGYVTEAYALRRYSREMESLRNAELGERGPLSGEAAED</sequence>
<dbReference type="EMBL" id="FLUO01000001">
    <property type="protein sequence ID" value="SBW05724.1"/>
    <property type="molecule type" value="Genomic_DNA"/>
</dbReference>
<dbReference type="InterPro" id="IPR001807">
    <property type="entry name" value="ClC"/>
</dbReference>
<evidence type="ECO:0000256" key="6">
    <source>
        <dbReference type="ARBA" id="ARBA00023136"/>
    </source>
</evidence>
<feature type="transmembrane region" description="Helical" evidence="10">
    <location>
        <begin position="409"/>
        <end position="435"/>
    </location>
</feature>
<evidence type="ECO:0000256" key="8">
    <source>
        <dbReference type="ARBA" id="ARBA00023214"/>
    </source>
</evidence>
<dbReference type="InterPro" id="IPR014743">
    <property type="entry name" value="Cl-channel_core"/>
</dbReference>
<evidence type="ECO:0000256" key="9">
    <source>
        <dbReference type="ARBA" id="ARBA00023303"/>
    </source>
</evidence>
<keyword evidence="3 10" id="KW-0812">Transmembrane</keyword>
<keyword evidence="6 10" id="KW-0472">Membrane</keyword>
<dbReference type="GO" id="GO:0005254">
    <property type="term" value="F:chloride channel activity"/>
    <property type="evidence" value="ECO:0007669"/>
    <property type="project" value="UniProtKB-KW"/>
</dbReference>
<proteinExistence type="predicted"/>
<accession>A0A212K1X4</accession>
<feature type="transmembrane region" description="Helical" evidence="10">
    <location>
        <begin position="282"/>
        <end position="299"/>
    </location>
</feature>
<evidence type="ECO:0000256" key="4">
    <source>
        <dbReference type="ARBA" id="ARBA00022989"/>
    </source>
</evidence>
<evidence type="ECO:0000256" key="3">
    <source>
        <dbReference type="ARBA" id="ARBA00022692"/>
    </source>
</evidence>
<dbReference type="InterPro" id="IPR050368">
    <property type="entry name" value="ClC-type_chloride_channel"/>
</dbReference>
<evidence type="ECO:0000256" key="7">
    <source>
        <dbReference type="ARBA" id="ARBA00023173"/>
    </source>
</evidence>
<keyword evidence="9" id="KW-0407">Ion channel</keyword>
<evidence type="ECO:0000256" key="5">
    <source>
        <dbReference type="ARBA" id="ARBA00023065"/>
    </source>
</evidence>
<dbReference type="PANTHER" id="PTHR43427:SF6">
    <property type="entry name" value="CHLORIDE CHANNEL PROTEIN CLC-E"/>
    <property type="match status" value="1"/>
</dbReference>
<dbReference type="PANTHER" id="PTHR43427">
    <property type="entry name" value="CHLORIDE CHANNEL PROTEIN CLC-E"/>
    <property type="match status" value="1"/>
</dbReference>
<dbReference type="CDD" id="cd00400">
    <property type="entry name" value="Voltage_gated_ClC"/>
    <property type="match status" value="1"/>
</dbReference>
<dbReference type="PRINTS" id="PR00762">
    <property type="entry name" value="CLCHANNEL"/>
</dbReference>
<keyword evidence="5" id="KW-0406">Ion transport</keyword>
<organism evidence="11">
    <name type="scientific">uncultured Alphaproteobacteria bacterium</name>
    <dbReference type="NCBI Taxonomy" id="91750"/>
    <lineage>
        <taxon>Bacteria</taxon>
        <taxon>Pseudomonadati</taxon>
        <taxon>Pseudomonadota</taxon>
        <taxon>Alphaproteobacteria</taxon>
        <taxon>environmental samples</taxon>
    </lineage>
</organism>
<evidence type="ECO:0000313" key="11">
    <source>
        <dbReference type="EMBL" id="SBW05724.1"/>
    </source>
</evidence>
<dbReference type="AlphaFoldDB" id="A0A212K1X4"/>
<dbReference type="GO" id="GO:0034707">
    <property type="term" value="C:chloride channel complex"/>
    <property type="evidence" value="ECO:0007669"/>
    <property type="project" value="UniProtKB-KW"/>
</dbReference>
<dbReference type="Pfam" id="PF00654">
    <property type="entry name" value="Voltage_CLC"/>
    <property type="match status" value="1"/>
</dbReference>
<gene>
    <name evidence="11" type="ORF">KL86APRO_12017</name>
</gene>
<dbReference type="SUPFAM" id="SSF81340">
    <property type="entry name" value="Clc chloride channel"/>
    <property type="match status" value="1"/>
</dbReference>
<reference evidence="11" key="1">
    <citation type="submission" date="2016-04" db="EMBL/GenBank/DDBJ databases">
        <authorList>
            <person name="Evans L.H."/>
            <person name="Alamgir A."/>
            <person name="Owens N."/>
            <person name="Weber N.D."/>
            <person name="Virtaneva K."/>
            <person name="Barbian K."/>
            <person name="Babar A."/>
            <person name="Rosenke K."/>
        </authorList>
    </citation>
    <scope>NUCLEOTIDE SEQUENCE</scope>
    <source>
        <strain evidence="11">86</strain>
    </source>
</reference>
<keyword evidence="7" id="KW-0869">Chloride channel</keyword>
<feature type="transmembrane region" description="Helical" evidence="10">
    <location>
        <begin position="320"/>
        <end position="339"/>
    </location>
</feature>
<feature type="transmembrane region" description="Helical" evidence="10">
    <location>
        <begin position="381"/>
        <end position="403"/>
    </location>
</feature>
<keyword evidence="4 10" id="KW-1133">Transmembrane helix</keyword>
<dbReference type="InterPro" id="IPR046342">
    <property type="entry name" value="CBS_dom_sf"/>
</dbReference>
<feature type="transmembrane region" description="Helical" evidence="10">
    <location>
        <begin position="244"/>
        <end position="262"/>
    </location>
</feature>
<name>A0A212K1X4_9PROT</name>
<feature type="transmembrane region" description="Helical" evidence="10">
    <location>
        <begin position="351"/>
        <end position="369"/>
    </location>
</feature>
<keyword evidence="8" id="KW-0868">Chloride</keyword>
<evidence type="ECO:0000256" key="1">
    <source>
        <dbReference type="ARBA" id="ARBA00004141"/>
    </source>
</evidence>
<dbReference type="Gene3D" id="1.10.3080.10">
    <property type="entry name" value="Clc chloride channel"/>
    <property type="match status" value="1"/>
</dbReference>
<keyword evidence="2" id="KW-0813">Transport</keyword>
<protein>
    <submittedName>
        <fullName evidence="11">CLC-type chloride channel protein</fullName>
    </submittedName>
</protein>